<proteinExistence type="predicted"/>
<dbReference type="PANTHER" id="PTHR35186:SF4">
    <property type="entry name" value="PRION-INHIBITION AND PROPAGATION HELO DOMAIN-CONTAINING PROTEIN"/>
    <property type="match status" value="1"/>
</dbReference>
<feature type="domain" description="DUF7580" evidence="2">
    <location>
        <begin position="359"/>
        <end position="587"/>
    </location>
</feature>
<sequence length="606" mass="68104">MDPVSLGLGIAPLCISALKGAKHTKSKIKLLRHHSREISRFRKKLRIQVSIFRDDSQLLLQDAGIDPDLAAEMLENDNHEEWQGPAVESRIQEFLGRKYDEVQRVTADVCQHIKDLDAELSNLEDTARSTDSSKSAVAARRASKAVELVVQHPILQDGLAALTDSVSEFRRLRKTSRQLKRPRVLDIKQRKAMPLTYSLIARHSTSFLESLTRSWSCLNSNGLHSTHTAKLFLESEASDSCVNFKMSLEYEAVLGDVRQQSLLLLRIRSEERSWVDRGLPPPNMVSSRTLSDIVERPAKIRRVRFADSPSESSATPLSQTMETKPESGECQRRDQAFALACNLCQAKDVCQHVFEQAKSLHQSRQEGCIGYLVSTDENLTHQLMAAQDKESTVIQTRPCSPANLASIIQPAQESRISICEQLRLALRLARSVLQYHSTPWWRRTWCLSDLSYFDIDDELSASLATLHIDANLVPKTDHMEMQSILNQIPTTTTPLDDDADLLCGIRNLTLHSLGVALLQIGRWEHLDTQDIVAMRKAAAKPSRLGPRYDELTAKCLYCDFGFGADLNKPQLKGAIYEDVVYELEQMVGMLEVSERLGVMDDNTYGG</sequence>
<organism evidence="3 4">
    <name type="scientific">Dichotomopilus funicola</name>
    <dbReference type="NCBI Taxonomy" id="1934379"/>
    <lineage>
        <taxon>Eukaryota</taxon>
        <taxon>Fungi</taxon>
        <taxon>Dikarya</taxon>
        <taxon>Ascomycota</taxon>
        <taxon>Pezizomycotina</taxon>
        <taxon>Sordariomycetes</taxon>
        <taxon>Sordariomycetidae</taxon>
        <taxon>Sordariales</taxon>
        <taxon>Chaetomiaceae</taxon>
        <taxon>Dichotomopilus</taxon>
    </lineage>
</organism>
<evidence type="ECO:0000313" key="4">
    <source>
        <dbReference type="Proteomes" id="UP001302676"/>
    </source>
</evidence>
<dbReference type="Proteomes" id="UP001302676">
    <property type="component" value="Unassembled WGS sequence"/>
</dbReference>
<evidence type="ECO:0000259" key="2">
    <source>
        <dbReference type="Pfam" id="PF24476"/>
    </source>
</evidence>
<dbReference type="RefSeq" id="XP_062637543.1">
    <property type="nucleotide sequence ID" value="XM_062780509.1"/>
</dbReference>
<dbReference type="InterPro" id="IPR056002">
    <property type="entry name" value="DUF7580"/>
</dbReference>
<dbReference type="PANTHER" id="PTHR35186">
    <property type="entry name" value="ANK_REP_REGION DOMAIN-CONTAINING PROTEIN"/>
    <property type="match status" value="1"/>
</dbReference>
<feature type="region of interest" description="Disordered" evidence="1">
    <location>
        <begin position="305"/>
        <end position="327"/>
    </location>
</feature>
<dbReference type="Pfam" id="PF24476">
    <property type="entry name" value="DUF7580"/>
    <property type="match status" value="1"/>
</dbReference>
<feature type="compositionally biased region" description="Polar residues" evidence="1">
    <location>
        <begin position="309"/>
        <end position="322"/>
    </location>
</feature>
<dbReference type="EMBL" id="MU853579">
    <property type="protein sequence ID" value="KAK4144172.1"/>
    <property type="molecule type" value="Genomic_DNA"/>
</dbReference>
<dbReference type="GeneID" id="87817122"/>
<reference evidence="3" key="2">
    <citation type="submission" date="2023-05" db="EMBL/GenBank/DDBJ databases">
        <authorList>
            <consortium name="Lawrence Berkeley National Laboratory"/>
            <person name="Steindorff A."/>
            <person name="Hensen N."/>
            <person name="Bonometti L."/>
            <person name="Westerberg I."/>
            <person name="Brannstrom I.O."/>
            <person name="Guillou S."/>
            <person name="Cros-Aarteil S."/>
            <person name="Calhoun S."/>
            <person name="Haridas S."/>
            <person name="Kuo A."/>
            <person name="Mondo S."/>
            <person name="Pangilinan J."/>
            <person name="Riley R."/>
            <person name="Labutti K."/>
            <person name="Andreopoulos B."/>
            <person name="Lipzen A."/>
            <person name="Chen C."/>
            <person name="Yanf M."/>
            <person name="Daum C."/>
            <person name="Ng V."/>
            <person name="Clum A."/>
            <person name="Ohm R."/>
            <person name="Martin F."/>
            <person name="Silar P."/>
            <person name="Natvig D."/>
            <person name="Lalanne C."/>
            <person name="Gautier V."/>
            <person name="Ament-Velasquez S.L."/>
            <person name="Kruys A."/>
            <person name="Hutchinson M.I."/>
            <person name="Powell A.J."/>
            <person name="Barry K."/>
            <person name="Miller A.N."/>
            <person name="Grigoriev I.V."/>
            <person name="Debuchy R."/>
            <person name="Gladieux P."/>
            <person name="Thoren M.H."/>
            <person name="Johannesson H."/>
        </authorList>
    </citation>
    <scope>NUCLEOTIDE SEQUENCE</scope>
    <source>
        <strain evidence="3">CBS 141.50</strain>
    </source>
</reference>
<reference evidence="3" key="1">
    <citation type="journal article" date="2023" name="Mol. Phylogenet. Evol.">
        <title>Genome-scale phylogeny and comparative genomics of the fungal order Sordariales.</title>
        <authorList>
            <person name="Hensen N."/>
            <person name="Bonometti L."/>
            <person name="Westerberg I."/>
            <person name="Brannstrom I.O."/>
            <person name="Guillou S."/>
            <person name="Cros-Aarteil S."/>
            <person name="Calhoun S."/>
            <person name="Haridas S."/>
            <person name="Kuo A."/>
            <person name="Mondo S."/>
            <person name="Pangilinan J."/>
            <person name="Riley R."/>
            <person name="LaButti K."/>
            <person name="Andreopoulos B."/>
            <person name="Lipzen A."/>
            <person name="Chen C."/>
            <person name="Yan M."/>
            <person name="Daum C."/>
            <person name="Ng V."/>
            <person name="Clum A."/>
            <person name="Steindorff A."/>
            <person name="Ohm R.A."/>
            <person name="Martin F."/>
            <person name="Silar P."/>
            <person name="Natvig D.O."/>
            <person name="Lalanne C."/>
            <person name="Gautier V."/>
            <person name="Ament-Velasquez S.L."/>
            <person name="Kruys A."/>
            <person name="Hutchinson M.I."/>
            <person name="Powell A.J."/>
            <person name="Barry K."/>
            <person name="Miller A.N."/>
            <person name="Grigoriev I.V."/>
            <person name="Debuchy R."/>
            <person name="Gladieux P."/>
            <person name="Hiltunen Thoren M."/>
            <person name="Johannesson H."/>
        </authorList>
    </citation>
    <scope>NUCLEOTIDE SEQUENCE</scope>
    <source>
        <strain evidence="3">CBS 141.50</strain>
    </source>
</reference>
<evidence type="ECO:0000256" key="1">
    <source>
        <dbReference type="SAM" id="MobiDB-lite"/>
    </source>
</evidence>
<dbReference type="AlphaFoldDB" id="A0AAN6ZMR6"/>
<name>A0AAN6ZMR6_9PEZI</name>
<accession>A0AAN6ZMR6</accession>
<evidence type="ECO:0000313" key="3">
    <source>
        <dbReference type="EMBL" id="KAK4144172.1"/>
    </source>
</evidence>
<comment type="caution">
    <text evidence="3">The sequence shown here is derived from an EMBL/GenBank/DDBJ whole genome shotgun (WGS) entry which is preliminary data.</text>
</comment>
<gene>
    <name evidence="3" type="ORF">C8A04DRAFT_28074</name>
</gene>
<keyword evidence="4" id="KW-1185">Reference proteome</keyword>
<protein>
    <recommendedName>
        <fullName evidence="2">DUF7580 domain-containing protein</fullName>
    </recommendedName>
</protein>